<reference evidence="2 3" key="1">
    <citation type="submission" date="2021-12" db="EMBL/GenBank/DDBJ databases">
        <title>Genome sequencing of bacteria with rrn-lacking chromosome and rrn-plasmid.</title>
        <authorList>
            <person name="Anda M."/>
            <person name="Iwasaki W."/>
        </authorList>
    </citation>
    <scope>NUCLEOTIDE SEQUENCE [LARGE SCALE GENOMIC DNA]</scope>
    <source>
        <strain evidence="2 3">NBRC 101262</strain>
    </source>
</reference>
<feature type="signal peptide" evidence="1">
    <location>
        <begin position="1"/>
        <end position="20"/>
    </location>
</feature>
<sequence length="232" mass="25864">MKKPILLILFTITLPAWAHAQMGGFSALRDFSALRYAPASSALSEDFSVGLLHRSQAYEGGISRNRSILTAVMPWVDAQDNTLQAGAGLYFMNEQPSDNMGVKMQEMGGSLSYLVRLSPLHDLSFGMGLSWSGIRLNGDGFTTGSQWDPVYGYNPELGQGEDFSGENRDYWSLYSGLIWSALDKKGRELHRLGVNVYRMNQPTGLNEMDQLSLGWSAFASVNLWLNNEWRHI</sequence>
<gene>
    <name evidence="2" type="ORF">PEPS_11340</name>
</gene>
<evidence type="ECO:0008006" key="4">
    <source>
        <dbReference type="Google" id="ProtNLM"/>
    </source>
</evidence>
<evidence type="ECO:0000313" key="2">
    <source>
        <dbReference type="EMBL" id="BDC98853.1"/>
    </source>
</evidence>
<name>A0ABN6L7P7_9BACT</name>
<feature type="chain" id="PRO_5045193741" description="Transporter" evidence="1">
    <location>
        <begin position="21"/>
        <end position="232"/>
    </location>
</feature>
<proteinExistence type="predicted"/>
<keyword evidence="3" id="KW-1185">Reference proteome</keyword>
<dbReference type="RefSeq" id="WP_338397914.1">
    <property type="nucleotide sequence ID" value="NZ_AP025292.1"/>
</dbReference>
<protein>
    <recommendedName>
        <fullName evidence="4">Transporter</fullName>
    </recommendedName>
</protein>
<dbReference type="EMBL" id="AP025292">
    <property type="protein sequence ID" value="BDC98853.1"/>
    <property type="molecule type" value="Genomic_DNA"/>
</dbReference>
<dbReference type="Pfam" id="PF11751">
    <property type="entry name" value="PorP_SprF"/>
    <property type="match status" value="1"/>
</dbReference>
<evidence type="ECO:0000313" key="3">
    <source>
        <dbReference type="Proteomes" id="UP001354989"/>
    </source>
</evidence>
<evidence type="ECO:0000256" key="1">
    <source>
        <dbReference type="SAM" id="SignalP"/>
    </source>
</evidence>
<organism evidence="2 3">
    <name type="scientific">Persicobacter psychrovividus</name>
    <dbReference type="NCBI Taxonomy" id="387638"/>
    <lineage>
        <taxon>Bacteria</taxon>
        <taxon>Pseudomonadati</taxon>
        <taxon>Bacteroidota</taxon>
        <taxon>Cytophagia</taxon>
        <taxon>Cytophagales</taxon>
        <taxon>Persicobacteraceae</taxon>
        <taxon>Persicobacter</taxon>
    </lineage>
</organism>
<keyword evidence="1" id="KW-0732">Signal</keyword>
<dbReference type="InterPro" id="IPR019861">
    <property type="entry name" value="PorP/SprF_Bacteroidetes"/>
</dbReference>
<dbReference type="Proteomes" id="UP001354989">
    <property type="component" value="Chromosome"/>
</dbReference>
<accession>A0ABN6L7P7</accession>